<dbReference type="AlphaFoldDB" id="A0A1Y0IT59"/>
<dbReference type="EMBL" id="CP021434">
    <property type="protein sequence ID" value="ARU63637.1"/>
    <property type="molecule type" value="Genomic_DNA"/>
</dbReference>
<accession>A0A1Y0IT59</accession>
<protein>
    <submittedName>
        <fullName evidence="3">DUF4931 domain-containing protein</fullName>
    </submittedName>
</protein>
<evidence type="ECO:0000259" key="2">
    <source>
        <dbReference type="Pfam" id="PF20956"/>
    </source>
</evidence>
<dbReference type="Pfam" id="PF20956">
    <property type="entry name" value="DUF4931_C"/>
    <property type="match status" value="1"/>
</dbReference>
<keyword evidence="4" id="KW-1185">Reference proteome</keyword>
<gene>
    <name evidence="3" type="ORF">CBW65_23425</name>
</gene>
<dbReference type="InterPro" id="IPR012361">
    <property type="entry name" value="GalT_short"/>
</dbReference>
<reference evidence="4" key="1">
    <citation type="submission" date="2017-05" db="EMBL/GenBank/DDBJ databases">
        <authorList>
            <person name="Sung H."/>
        </authorList>
    </citation>
    <scope>NUCLEOTIDE SEQUENCE [LARGE SCALE GENOMIC DNA]</scope>
    <source>
        <strain evidence="4">AR23208</strain>
    </source>
</reference>
<dbReference type="Gene3D" id="3.30.428.10">
    <property type="entry name" value="HIT-like"/>
    <property type="match status" value="1"/>
</dbReference>
<dbReference type="OrthoDB" id="1803128at2"/>
<dbReference type="RefSeq" id="WP_087458971.1">
    <property type="nucleotide sequence ID" value="NZ_CP021434.1"/>
</dbReference>
<dbReference type="InterPro" id="IPR036265">
    <property type="entry name" value="HIT-like_sf"/>
</dbReference>
<feature type="domain" description="DUF4931" evidence="2">
    <location>
        <begin position="138"/>
        <end position="255"/>
    </location>
</feature>
<sequence length="255" mass="29291">MAYSTETHLQFVMNIGQQKPESIINRETLCPFCDRASLTGILAEDGPLMLLKNKYPVLQDTLQTVLIETDECLAELSDYDPAHMRRLMRFAVREWEKLEQSGEFRSVVMFKSHGPQSGGTIRHPHMQIVGLEKVDYLEHVSSEQFEGIPIAAEPGVELNISTKPRVGFYELNVVLSDSEQIDIMADYIQKAAHYLMHHFHKSCNSYNLFFYRLERQICVKIMPRFVASPIFVGFGIPQVADRIGNVAQEMQRLYF</sequence>
<dbReference type="Pfam" id="PF16285">
    <property type="entry name" value="DUF4931_N"/>
    <property type="match status" value="1"/>
</dbReference>
<dbReference type="InterPro" id="IPR046322">
    <property type="entry name" value="DUF4931"/>
</dbReference>
<dbReference type="InterPro" id="IPR049285">
    <property type="entry name" value="DUF4931_C"/>
</dbReference>
<evidence type="ECO:0000313" key="3">
    <source>
        <dbReference type="EMBL" id="ARU63637.1"/>
    </source>
</evidence>
<dbReference type="Proteomes" id="UP000195437">
    <property type="component" value="Chromosome"/>
</dbReference>
<evidence type="ECO:0000259" key="1">
    <source>
        <dbReference type="Pfam" id="PF16285"/>
    </source>
</evidence>
<proteinExistence type="predicted"/>
<dbReference type="PIRSF" id="PIRSF031505">
    <property type="entry name" value="GalT_short"/>
    <property type="match status" value="1"/>
</dbReference>
<dbReference type="KEGG" id="tum:CBW65_23425"/>
<dbReference type="SUPFAM" id="SSF54197">
    <property type="entry name" value="HIT-like"/>
    <property type="match status" value="1"/>
</dbReference>
<name>A0A1Y0IT59_9BACL</name>
<evidence type="ECO:0000313" key="4">
    <source>
        <dbReference type="Proteomes" id="UP000195437"/>
    </source>
</evidence>
<organism evidence="3 4">
    <name type="scientific">Tumebacillus avium</name>
    <dbReference type="NCBI Taxonomy" id="1903704"/>
    <lineage>
        <taxon>Bacteria</taxon>
        <taxon>Bacillati</taxon>
        <taxon>Bacillota</taxon>
        <taxon>Bacilli</taxon>
        <taxon>Bacillales</taxon>
        <taxon>Alicyclobacillaceae</taxon>
        <taxon>Tumebacillus</taxon>
    </lineage>
</organism>
<feature type="domain" description="DUF4931" evidence="1">
    <location>
        <begin position="11"/>
        <end position="134"/>
    </location>
</feature>